<dbReference type="EMBL" id="JAGTJQ010000013">
    <property type="protein sequence ID" value="KAH7014140.1"/>
    <property type="molecule type" value="Genomic_DNA"/>
</dbReference>
<dbReference type="GeneID" id="70185284"/>
<comment type="caution">
    <text evidence="1">The sequence shown here is derived from an EMBL/GenBank/DDBJ whole genome shotgun (WGS) entry which is preliminary data.</text>
</comment>
<evidence type="ECO:0000313" key="2">
    <source>
        <dbReference type="Proteomes" id="UP000756346"/>
    </source>
</evidence>
<gene>
    <name evidence="1" type="ORF">B0I36DRAFT_338308</name>
</gene>
<dbReference type="AlphaFoldDB" id="A0A9P8XS01"/>
<evidence type="ECO:0000313" key="1">
    <source>
        <dbReference type="EMBL" id="KAH7014140.1"/>
    </source>
</evidence>
<protein>
    <submittedName>
        <fullName evidence="1">Uncharacterized protein</fullName>
    </submittedName>
</protein>
<dbReference type="RefSeq" id="XP_046005107.1">
    <property type="nucleotide sequence ID" value="XM_046155738.1"/>
</dbReference>
<reference evidence="1" key="1">
    <citation type="journal article" date="2021" name="Nat. Commun.">
        <title>Genetic determinants of endophytism in the Arabidopsis root mycobiome.</title>
        <authorList>
            <person name="Mesny F."/>
            <person name="Miyauchi S."/>
            <person name="Thiergart T."/>
            <person name="Pickel B."/>
            <person name="Atanasova L."/>
            <person name="Karlsson M."/>
            <person name="Huettel B."/>
            <person name="Barry K.W."/>
            <person name="Haridas S."/>
            <person name="Chen C."/>
            <person name="Bauer D."/>
            <person name="Andreopoulos W."/>
            <person name="Pangilinan J."/>
            <person name="LaButti K."/>
            <person name="Riley R."/>
            <person name="Lipzen A."/>
            <person name="Clum A."/>
            <person name="Drula E."/>
            <person name="Henrissat B."/>
            <person name="Kohler A."/>
            <person name="Grigoriev I.V."/>
            <person name="Martin F.M."/>
            <person name="Hacquard S."/>
        </authorList>
    </citation>
    <scope>NUCLEOTIDE SEQUENCE</scope>
    <source>
        <strain evidence="1">MPI-CAGE-CH-0230</strain>
    </source>
</reference>
<dbReference type="Proteomes" id="UP000756346">
    <property type="component" value="Unassembled WGS sequence"/>
</dbReference>
<keyword evidence="2" id="KW-1185">Reference proteome</keyword>
<name>A0A9P8XS01_9PEZI</name>
<accession>A0A9P8XS01</accession>
<organism evidence="1 2">
    <name type="scientific">Microdochium trichocladiopsis</name>
    <dbReference type="NCBI Taxonomy" id="1682393"/>
    <lineage>
        <taxon>Eukaryota</taxon>
        <taxon>Fungi</taxon>
        <taxon>Dikarya</taxon>
        <taxon>Ascomycota</taxon>
        <taxon>Pezizomycotina</taxon>
        <taxon>Sordariomycetes</taxon>
        <taxon>Xylariomycetidae</taxon>
        <taxon>Xylariales</taxon>
        <taxon>Microdochiaceae</taxon>
        <taxon>Microdochium</taxon>
    </lineage>
</organism>
<sequence length="117" mass="12798">MCQTAASTTVIWLLDAVSYTLSPHKIVGPAADPSRMGTTLQGLRSSYRTLASNCQPDAPPPFCRPGRSSPVVPFQSCSRRAKVLGPTAELIDKTGHDSALYLHQLSGRRRVQRFRQC</sequence>
<proteinExistence type="predicted"/>